<dbReference type="EMBL" id="SJPT01000004">
    <property type="protein sequence ID" value="TWU23394.1"/>
    <property type="molecule type" value="Genomic_DNA"/>
</dbReference>
<keyword evidence="3" id="KW-1185">Reference proteome</keyword>
<evidence type="ECO:0000313" key="3">
    <source>
        <dbReference type="Proteomes" id="UP000316304"/>
    </source>
</evidence>
<evidence type="ECO:0000256" key="1">
    <source>
        <dbReference type="SAM" id="MobiDB-lite"/>
    </source>
</evidence>
<feature type="region of interest" description="Disordered" evidence="1">
    <location>
        <begin position="1"/>
        <end position="29"/>
    </location>
</feature>
<sequence length="70" mass="7956">MTPHARSKEVDRSRIRLNRSSDPRIGTQGRSRATAVSRLVGLNRYLEVIDILPITLEFLESEPAWKARPA</sequence>
<proteinExistence type="predicted"/>
<name>A0A5C6CIX8_9BACT</name>
<evidence type="ECO:0000313" key="2">
    <source>
        <dbReference type="EMBL" id="TWU23394.1"/>
    </source>
</evidence>
<protein>
    <submittedName>
        <fullName evidence="2">Uncharacterized protein</fullName>
    </submittedName>
</protein>
<organism evidence="2 3">
    <name type="scientific">Novipirellula galeiformis</name>
    <dbReference type="NCBI Taxonomy" id="2528004"/>
    <lineage>
        <taxon>Bacteria</taxon>
        <taxon>Pseudomonadati</taxon>
        <taxon>Planctomycetota</taxon>
        <taxon>Planctomycetia</taxon>
        <taxon>Pirellulales</taxon>
        <taxon>Pirellulaceae</taxon>
        <taxon>Novipirellula</taxon>
    </lineage>
</organism>
<accession>A0A5C6CIX8</accession>
<gene>
    <name evidence="2" type="ORF">Pla52o_29300</name>
</gene>
<dbReference type="Proteomes" id="UP000316304">
    <property type="component" value="Unassembled WGS sequence"/>
</dbReference>
<reference evidence="2 3" key="1">
    <citation type="submission" date="2019-02" db="EMBL/GenBank/DDBJ databases">
        <title>Deep-cultivation of Planctomycetes and their phenomic and genomic characterization uncovers novel biology.</title>
        <authorList>
            <person name="Wiegand S."/>
            <person name="Jogler M."/>
            <person name="Boedeker C."/>
            <person name="Pinto D."/>
            <person name="Vollmers J."/>
            <person name="Rivas-Marin E."/>
            <person name="Kohn T."/>
            <person name="Peeters S.H."/>
            <person name="Heuer A."/>
            <person name="Rast P."/>
            <person name="Oberbeckmann S."/>
            <person name="Bunk B."/>
            <person name="Jeske O."/>
            <person name="Meyerdierks A."/>
            <person name="Storesund J.E."/>
            <person name="Kallscheuer N."/>
            <person name="Luecker S."/>
            <person name="Lage O.M."/>
            <person name="Pohl T."/>
            <person name="Merkel B.J."/>
            <person name="Hornburger P."/>
            <person name="Mueller R.-W."/>
            <person name="Bruemmer F."/>
            <person name="Labrenz M."/>
            <person name="Spormann A.M."/>
            <person name="Op Den Camp H."/>
            <person name="Overmann J."/>
            <person name="Amann R."/>
            <person name="Jetten M.S.M."/>
            <person name="Mascher T."/>
            <person name="Medema M.H."/>
            <person name="Devos D.P."/>
            <person name="Kaster A.-K."/>
            <person name="Ovreas L."/>
            <person name="Rohde M."/>
            <person name="Galperin M.Y."/>
            <person name="Jogler C."/>
        </authorList>
    </citation>
    <scope>NUCLEOTIDE SEQUENCE [LARGE SCALE GENOMIC DNA]</scope>
    <source>
        <strain evidence="2 3">Pla52o</strain>
    </source>
</reference>
<dbReference type="AlphaFoldDB" id="A0A5C6CIX8"/>
<comment type="caution">
    <text evidence="2">The sequence shown here is derived from an EMBL/GenBank/DDBJ whole genome shotgun (WGS) entry which is preliminary data.</text>
</comment>
<feature type="compositionally biased region" description="Basic and acidic residues" evidence="1">
    <location>
        <begin position="1"/>
        <end position="22"/>
    </location>
</feature>